<organism evidence="1 2">
    <name type="scientific">Mobilisporobacter senegalensis</name>
    <dbReference type="NCBI Taxonomy" id="1329262"/>
    <lineage>
        <taxon>Bacteria</taxon>
        <taxon>Bacillati</taxon>
        <taxon>Bacillota</taxon>
        <taxon>Clostridia</taxon>
        <taxon>Lachnospirales</taxon>
        <taxon>Lachnospiraceae</taxon>
        <taxon>Mobilisporobacter</taxon>
    </lineage>
</organism>
<dbReference type="SUPFAM" id="SSF52141">
    <property type="entry name" value="Uracil-DNA glycosylase-like"/>
    <property type="match status" value="1"/>
</dbReference>
<sequence length="202" mass="22967">MIIDEYLAKVVNSLPEHPEFMPSNVDVKAEQIKMIMINEAMPDNIEDYFYSPAKTAEFACAAVELFNKAGKEVNKIDDILNMGIYITSAVKCPKKDSIIPGTIIKEHSFLLEEELKLFPNLKVIMLMGDVAKKSMNMISKRTTKKNVIPSIATYKIRQDDFFYKDIQVIPSYIMTGPNLLIEKSKVTMIVEDIQKGLRILNL</sequence>
<comment type="caution">
    <text evidence="1">The sequence shown here is derived from an EMBL/GenBank/DDBJ whole genome shotgun (WGS) entry which is preliminary data.</text>
</comment>
<gene>
    <name evidence="1" type="ORF">EDD66_106216</name>
</gene>
<dbReference type="Gene3D" id="3.40.470.10">
    <property type="entry name" value="Uracil-DNA glycosylase-like domain"/>
    <property type="match status" value="1"/>
</dbReference>
<protein>
    <submittedName>
        <fullName evidence="1">Uracil DNA glycosylase superfamily protein</fullName>
    </submittedName>
</protein>
<accession>A0A3N1XMU5</accession>
<dbReference type="EMBL" id="RJVG01000006">
    <property type="protein sequence ID" value="ROR27518.1"/>
    <property type="molecule type" value="Genomic_DNA"/>
</dbReference>
<dbReference type="InterPro" id="IPR036895">
    <property type="entry name" value="Uracil-DNA_glycosylase-like_sf"/>
</dbReference>
<dbReference type="RefSeq" id="WP_243115347.1">
    <property type="nucleotide sequence ID" value="NZ_RJVG01000006.1"/>
</dbReference>
<name>A0A3N1XMU5_9FIRM</name>
<evidence type="ECO:0000313" key="2">
    <source>
        <dbReference type="Proteomes" id="UP000273083"/>
    </source>
</evidence>
<dbReference type="Proteomes" id="UP000273083">
    <property type="component" value="Unassembled WGS sequence"/>
</dbReference>
<reference evidence="1 2" key="1">
    <citation type="submission" date="2018-11" db="EMBL/GenBank/DDBJ databases">
        <title>Genomic Encyclopedia of Type Strains, Phase IV (KMG-IV): sequencing the most valuable type-strain genomes for metagenomic binning, comparative biology and taxonomic classification.</title>
        <authorList>
            <person name="Goeker M."/>
        </authorList>
    </citation>
    <scope>NUCLEOTIDE SEQUENCE [LARGE SCALE GENOMIC DNA]</scope>
    <source>
        <strain evidence="1 2">DSM 26537</strain>
    </source>
</reference>
<dbReference type="AlphaFoldDB" id="A0A3N1XMU5"/>
<keyword evidence="2" id="KW-1185">Reference proteome</keyword>
<evidence type="ECO:0000313" key="1">
    <source>
        <dbReference type="EMBL" id="ROR27518.1"/>
    </source>
</evidence>
<proteinExistence type="predicted"/>